<proteinExistence type="predicted"/>
<dbReference type="EMBL" id="CP011770">
    <property type="protein sequence ID" value="AKM09888.1"/>
    <property type="molecule type" value="Genomic_DNA"/>
</dbReference>
<dbReference type="AlphaFoldDB" id="A0A0G3XHK7"/>
<dbReference type="STRING" id="1348774.AB433_07660"/>
<keyword evidence="2" id="KW-1185">Reference proteome</keyword>
<organism evidence="1 2">
    <name type="scientific">Croceicoccus naphthovorans</name>
    <dbReference type="NCBI Taxonomy" id="1348774"/>
    <lineage>
        <taxon>Bacteria</taxon>
        <taxon>Pseudomonadati</taxon>
        <taxon>Pseudomonadota</taxon>
        <taxon>Alphaproteobacteria</taxon>
        <taxon>Sphingomonadales</taxon>
        <taxon>Erythrobacteraceae</taxon>
        <taxon>Croceicoccus</taxon>
    </lineage>
</organism>
<dbReference type="PATRIC" id="fig|1348774.3.peg.1606"/>
<accession>A0A0G3XHK7</accession>
<dbReference type="Proteomes" id="UP000035287">
    <property type="component" value="Chromosome"/>
</dbReference>
<reference evidence="1 2" key="1">
    <citation type="submission" date="2015-06" db="EMBL/GenBank/DDBJ databases">
        <authorList>
            <person name="Zeng Y."/>
            <person name="Huang Y."/>
        </authorList>
    </citation>
    <scope>NUCLEOTIDE SEQUENCE [LARGE SCALE GENOMIC DNA]</scope>
    <source>
        <strain evidence="1 2">PQ-2</strain>
    </source>
</reference>
<dbReference type="RefSeq" id="WP_047820572.1">
    <property type="nucleotide sequence ID" value="NZ_JACIEL010000017.1"/>
</dbReference>
<gene>
    <name evidence="1" type="ORF">AB433_07660</name>
</gene>
<evidence type="ECO:0000313" key="2">
    <source>
        <dbReference type="Proteomes" id="UP000035287"/>
    </source>
</evidence>
<sequence length="126" mass="14027">MSAHFDVRKDSDVIRRASRAFVDQFLDDVMPDLRLAARGCGYALALHGSMARDIDLIAIPWSERADDPDFLLNRLCGVLSGKVGRALCEKAWTDKPHGRRANTIILPGMCPEIDFSVMPRIESKGE</sequence>
<evidence type="ECO:0000313" key="1">
    <source>
        <dbReference type="EMBL" id="AKM09888.1"/>
    </source>
</evidence>
<dbReference type="KEGG" id="cna:AB433_07660"/>
<name>A0A0G3XHK7_9SPHN</name>
<protein>
    <submittedName>
        <fullName evidence="1">Uncharacterized protein</fullName>
    </submittedName>
</protein>